<dbReference type="Gene3D" id="1.20.1270.50">
    <property type="entry name" value="Glycoside hydrolase family 38, central domain"/>
    <property type="match status" value="1"/>
</dbReference>
<dbReference type="GO" id="GO:0006013">
    <property type="term" value="P:mannose metabolic process"/>
    <property type="evidence" value="ECO:0007669"/>
    <property type="project" value="InterPro"/>
</dbReference>
<dbReference type="SMART" id="SM00872">
    <property type="entry name" value="Alpha-mann_mid"/>
    <property type="match status" value="1"/>
</dbReference>
<name>A0A9X4KSW7_9BACL</name>
<dbReference type="GO" id="GO:0004559">
    <property type="term" value="F:alpha-mannosidase activity"/>
    <property type="evidence" value="ECO:0007669"/>
    <property type="project" value="InterPro"/>
</dbReference>
<dbReference type="PANTHER" id="PTHR46017:SF2">
    <property type="entry name" value="MANNOSYLGLYCERATE HYDROLASE"/>
    <property type="match status" value="1"/>
</dbReference>
<organism evidence="6 7">
    <name type="scientific">Cohnella rhizosphaerae</name>
    <dbReference type="NCBI Taxonomy" id="1457232"/>
    <lineage>
        <taxon>Bacteria</taxon>
        <taxon>Bacillati</taxon>
        <taxon>Bacillota</taxon>
        <taxon>Bacilli</taxon>
        <taxon>Bacillales</taxon>
        <taxon>Paenibacillaceae</taxon>
        <taxon>Cohnella</taxon>
    </lineage>
</organism>
<dbReference type="SUPFAM" id="SSF74650">
    <property type="entry name" value="Galactose mutarotase-like"/>
    <property type="match status" value="1"/>
</dbReference>
<evidence type="ECO:0000256" key="4">
    <source>
        <dbReference type="ARBA" id="ARBA00023295"/>
    </source>
</evidence>
<dbReference type="Gene3D" id="3.20.110.10">
    <property type="entry name" value="Glycoside hydrolase 38, N terminal domain"/>
    <property type="match status" value="1"/>
</dbReference>
<dbReference type="InterPro" id="IPR011013">
    <property type="entry name" value="Gal_mutarotase_sf_dom"/>
</dbReference>
<keyword evidence="7" id="KW-1185">Reference proteome</keyword>
<dbReference type="Proteomes" id="UP001153404">
    <property type="component" value="Unassembled WGS sequence"/>
</dbReference>
<comment type="caution">
    <text evidence="6">The sequence shown here is derived from an EMBL/GenBank/DDBJ whole genome shotgun (WGS) entry which is preliminary data.</text>
</comment>
<dbReference type="InterPro" id="IPR011330">
    <property type="entry name" value="Glyco_hydro/deAcase_b/a-brl"/>
</dbReference>
<evidence type="ECO:0000313" key="7">
    <source>
        <dbReference type="Proteomes" id="UP001153404"/>
    </source>
</evidence>
<comment type="similarity">
    <text evidence="1">Belongs to the glycosyl hydrolase 38 family.</text>
</comment>
<dbReference type="GO" id="GO:0009313">
    <property type="term" value="P:oligosaccharide catabolic process"/>
    <property type="evidence" value="ECO:0007669"/>
    <property type="project" value="TreeGrafter"/>
</dbReference>
<keyword evidence="2" id="KW-0479">Metal-binding</keyword>
<accession>A0A9X4KSW7</accession>
<feature type="domain" description="Glycoside hydrolase family 38 central" evidence="5">
    <location>
        <begin position="184"/>
        <end position="257"/>
    </location>
</feature>
<dbReference type="RefSeq" id="WP_277531960.1">
    <property type="nucleotide sequence ID" value="NZ_JAPDIA010000003.1"/>
</dbReference>
<dbReference type="AlphaFoldDB" id="A0A9X4KSW7"/>
<dbReference type="InterPro" id="IPR015341">
    <property type="entry name" value="Glyco_hydro_38_cen"/>
</dbReference>
<sequence>MPQLLRRYGIDRAVVWRGLNGTPEETPTEFDWEAPSGDRVAAAHLPYQYGYTSAMELPEEPEAAAARLRELLGDIAPYARSGQVLLMNGFDHMEPQPHIPALVDWWNAREETRLIHSTMADYLEAALGGDQAAAMTMEEIGAGSAKEAGADVRRSAPSRPVVAGALRRTNHQPGGAINTILPHVLSSRVYLKQQNARAQALLEKAAEPLEALSLLLGGVHHPAFVRQAWRYVLQNHPHDSICGCSIDAVHDEMETRFAKAGQIGDQLVVEALARMSGSVDRSGLPEGNASVLVFNALPWRRDALVDIALDADDDTVYRSVLLEGADGRRYEAEIVGIERVCPIETDSARYPLGKREVVRHTARVLLRNLPAYGHRLLSARLRRQPILSGLPALPASDTIDNGLIAVKAERDGTLTWTDLATGEVRTGLHRFEDCGDVGDEYSYSPPVLNACMTGGVVRSISVRGEGRDWRTLVVRYKLPVPRSAGGDARRRDEELTALDIVTELTLHDGSRTIRCRTTVDNKARDHRLRLLFPVQGKRGTVLAGAAYDTMRWPERPAQPTEDAWIENEPTCFPFQGYLAADGAQSRLVLTAEGLHEFEWVSATEDGCTGTLAITLLRSVSHLGGADRGMSTINRPGPGLAAAGGQVQRKLTFSYGLTVGTGPEVEAPWRLADELAAPPLCRIDAGDAPQPAAALAGGGMVRRRRCVTARRTQLAGSGRCVLVRDGAASRA</sequence>
<gene>
    <name evidence="6" type="ORF">OMP40_13495</name>
</gene>
<evidence type="ECO:0000259" key="5">
    <source>
        <dbReference type="SMART" id="SM00872"/>
    </source>
</evidence>
<dbReference type="Pfam" id="PF09261">
    <property type="entry name" value="Alpha-mann_mid"/>
    <property type="match status" value="1"/>
</dbReference>
<dbReference type="SUPFAM" id="SSF88713">
    <property type="entry name" value="Glycoside hydrolase/deacetylase"/>
    <property type="match status" value="1"/>
</dbReference>
<evidence type="ECO:0000256" key="1">
    <source>
        <dbReference type="ARBA" id="ARBA00009792"/>
    </source>
</evidence>
<dbReference type="InterPro" id="IPR027291">
    <property type="entry name" value="Glyco_hydro_38_N_sf"/>
</dbReference>
<protein>
    <recommendedName>
        <fullName evidence="5">Glycoside hydrolase family 38 central domain-containing protein</fullName>
    </recommendedName>
</protein>
<dbReference type="GO" id="GO:0046872">
    <property type="term" value="F:metal ion binding"/>
    <property type="evidence" value="ECO:0007669"/>
    <property type="project" value="UniProtKB-KW"/>
</dbReference>
<dbReference type="EMBL" id="JAPDIA010000003">
    <property type="protein sequence ID" value="MDG0810245.1"/>
    <property type="molecule type" value="Genomic_DNA"/>
</dbReference>
<dbReference type="Gene3D" id="2.70.98.30">
    <property type="entry name" value="Golgi alpha-mannosidase II, domain 4"/>
    <property type="match status" value="1"/>
</dbReference>
<evidence type="ECO:0000256" key="3">
    <source>
        <dbReference type="ARBA" id="ARBA00022801"/>
    </source>
</evidence>
<evidence type="ECO:0000313" key="6">
    <source>
        <dbReference type="EMBL" id="MDG0810245.1"/>
    </source>
</evidence>
<dbReference type="InterPro" id="IPR037094">
    <property type="entry name" value="Glyco_hydro_38_cen_sf"/>
</dbReference>
<keyword evidence="3" id="KW-0378">Hydrolase</keyword>
<dbReference type="SUPFAM" id="SSF88688">
    <property type="entry name" value="Families 57/38 glycoside transferase middle domain"/>
    <property type="match status" value="1"/>
</dbReference>
<dbReference type="PANTHER" id="PTHR46017">
    <property type="entry name" value="ALPHA-MANNOSIDASE 2C1"/>
    <property type="match status" value="1"/>
</dbReference>
<dbReference type="InterPro" id="IPR028995">
    <property type="entry name" value="Glyco_hydro_57/38_cen_sf"/>
</dbReference>
<reference evidence="6" key="1">
    <citation type="submission" date="2022-10" db="EMBL/GenBank/DDBJ databases">
        <title>Comparative genomic analysis of Cohnella hashimotonis sp. nov., isolated from the International Space Station.</title>
        <authorList>
            <person name="Simpson A."/>
            <person name="Venkateswaran K."/>
        </authorList>
    </citation>
    <scope>NUCLEOTIDE SEQUENCE</scope>
    <source>
        <strain evidence="6">DSM 28161</strain>
    </source>
</reference>
<evidence type="ECO:0000256" key="2">
    <source>
        <dbReference type="ARBA" id="ARBA00022723"/>
    </source>
</evidence>
<dbReference type="GO" id="GO:0030246">
    <property type="term" value="F:carbohydrate binding"/>
    <property type="evidence" value="ECO:0007669"/>
    <property type="project" value="InterPro"/>
</dbReference>
<keyword evidence="4" id="KW-0326">Glycosidase</keyword>
<proteinExistence type="inferred from homology"/>